<evidence type="ECO:0000256" key="4">
    <source>
        <dbReference type="ARBA" id="ARBA00022643"/>
    </source>
</evidence>
<dbReference type="EMBL" id="JAVIZX010000001">
    <property type="protein sequence ID" value="MDR6212541.1"/>
    <property type="molecule type" value="Genomic_DNA"/>
</dbReference>
<feature type="domain" description="Nitroreductase" evidence="6">
    <location>
        <begin position="34"/>
        <end position="225"/>
    </location>
</feature>
<dbReference type="PANTHER" id="PTHR43673">
    <property type="entry name" value="NAD(P)H NITROREDUCTASE YDGI-RELATED"/>
    <property type="match status" value="1"/>
</dbReference>
<name>A0ABU1I6B1_9BURK</name>
<evidence type="ECO:0000313" key="7">
    <source>
        <dbReference type="EMBL" id="MDR6212541.1"/>
    </source>
</evidence>
<evidence type="ECO:0000313" key="8">
    <source>
        <dbReference type="Proteomes" id="UP001267710"/>
    </source>
</evidence>
<evidence type="ECO:0000256" key="1">
    <source>
        <dbReference type="ARBA" id="ARBA00001917"/>
    </source>
</evidence>
<organism evidence="7 8">
    <name type="scientific">Paracidovorax wautersii</name>
    <dbReference type="NCBI Taxonomy" id="1177982"/>
    <lineage>
        <taxon>Bacteria</taxon>
        <taxon>Pseudomonadati</taxon>
        <taxon>Pseudomonadota</taxon>
        <taxon>Betaproteobacteria</taxon>
        <taxon>Burkholderiales</taxon>
        <taxon>Comamonadaceae</taxon>
        <taxon>Paracidovorax</taxon>
    </lineage>
</organism>
<evidence type="ECO:0000256" key="5">
    <source>
        <dbReference type="ARBA" id="ARBA00023002"/>
    </source>
</evidence>
<reference evidence="7 8" key="1">
    <citation type="submission" date="2023-08" db="EMBL/GenBank/DDBJ databases">
        <title>Functional and genomic diversity of the sorghum phyllosphere microbiome.</title>
        <authorList>
            <person name="Shade A."/>
        </authorList>
    </citation>
    <scope>NUCLEOTIDE SEQUENCE [LARGE SCALE GENOMIC DNA]</scope>
    <source>
        <strain evidence="7 8">SORGH_AS_0335</strain>
    </source>
</reference>
<sequence>MSALDVHNEEWLMDRSAPSRLDPDTLKEAVAWAIKSRRSVRAFLPTPVAREDIESILQTASHSASGMNMQPWRVHVVTGAMKERLSAALARLDDDPSAGALDEPYDYYPREWVSPYLERRRKVGWDLYGLLGIAKGDKQRMHRQHGRNYRFFDAPVGLFFTVDRQLQEGSLLDYGMFLQSVMVAARSLQLHTCPQAAFLKFHRQIAALLGIPDGRMLVCGMSLGYADPSCIENTLVTEREPVSAFTSFHDR</sequence>
<dbReference type="Gene3D" id="3.40.109.10">
    <property type="entry name" value="NADH Oxidase"/>
    <property type="match status" value="1"/>
</dbReference>
<evidence type="ECO:0000259" key="6">
    <source>
        <dbReference type="Pfam" id="PF00881"/>
    </source>
</evidence>
<comment type="cofactor">
    <cofactor evidence="1">
        <name>FMN</name>
        <dbReference type="ChEBI" id="CHEBI:58210"/>
    </cofactor>
</comment>
<dbReference type="SUPFAM" id="SSF55469">
    <property type="entry name" value="FMN-dependent nitroreductase-like"/>
    <property type="match status" value="1"/>
</dbReference>
<evidence type="ECO:0000256" key="3">
    <source>
        <dbReference type="ARBA" id="ARBA00022630"/>
    </source>
</evidence>
<keyword evidence="4" id="KW-0288">FMN</keyword>
<dbReference type="PANTHER" id="PTHR43673:SF2">
    <property type="entry name" value="NITROREDUCTASE"/>
    <property type="match status" value="1"/>
</dbReference>
<comment type="similarity">
    <text evidence="2">Belongs to the nitroreductase family.</text>
</comment>
<keyword evidence="8" id="KW-1185">Reference proteome</keyword>
<accession>A0ABU1I6B1</accession>
<gene>
    <name evidence="7" type="ORF">QE399_000230</name>
</gene>
<keyword evidence="3" id="KW-0285">Flavoprotein</keyword>
<dbReference type="InterPro" id="IPR029479">
    <property type="entry name" value="Nitroreductase"/>
</dbReference>
<evidence type="ECO:0000256" key="2">
    <source>
        <dbReference type="ARBA" id="ARBA00007118"/>
    </source>
</evidence>
<keyword evidence="5" id="KW-0560">Oxidoreductase</keyword>
<protein>
    <submittedName>
        <fullName evidence="7">Nitroreductase</fullName>
    </submittedName>
</protein>
<dbReference type="Proteomes" id="UP001267710">
    <property type="component" value="Unassembled WGS sequence"/>
</dbReference>
<comment type="caution">
    <text evidence="7">The sequence shown here is derived from an EMBL/GenBank/DDBJ whole genome shotgun (WGS) entry which is preliminary data.</text>
</comment>
<dbReference type="Pfam" id="PF00881">
    <property type="entry name" value="Nitroreductase"/>
    <property type="match status" value="1"/>
</dbReference>
<dbReference type="InterPro" id="IPR000415">
    <property type="entry name" value="Nitroreductase-like"/>
</dbReference>
<dbReference type="CDD" id="cd02136">
    <property type="entry name" value="PnbA_NfnB-like"/>
    <property type="match status" value="1"/>
</dbReference>
<proteinExistence type="inferred from homology"/>